<dbReference type="InterPro" id="IPR021517">
    <property type="entry name" value="DUF3180"/>
</dbReference>
<accession>A0A2S0KCV9</accession>
<feature type="transmembrane region" description="Helical" evidence="1">
    <location>
        <begin position="106"/>
        <end position="123"/>
    </location>
</feature>
<keyword evidence="1" id="KW-1133">Transmembrane helix</keyword>
<organism evidence="2 3">
    <name type="scientific">Gordonia iterans</name>
    <dbReference type="NCBI Taxonomy" id="1004901"/>
    <lineage>
        <taxon>Bacteria</taxon>
        <taxon>Bacillati</taxon>
        <taxon>Actinomycetota</taxon>
        <taxon>Actinomycetes</taxon>
        <taxon>Mycobacteriales</taxon>
        <taxon>Gordoniaceae</taxon>
        <taxon>Gordonia</taxon>
    </lineage>
</organism>
<dbReference type="Pfam" id="PF11377">
    <property type="entry name" value="DUF3180"/>
    <property type="match status" value="1"/>
</dbReference>
<feature type="transmembrane region" description="Helical" evidence="1">
    <location>
        <begin position="51"/>
        <end position="73"/>
    </location>
</feature>
<evidence type="ECO:0000313" key="2">
    <source>
        <dbReference type="EMBL" id="AVL99524.1"/>
    </source>
</evidence>
<feature type="transmembrane region" description="Helical" evidence="1">
    <location>
        <begin position="26"/>
        <end position="45"/>
    </location>
</feature>
<dbReference type="RefSeq" id="WP_105941259.1">
    <property type="nucleotide sequence ID" value="NZ_CP027433.1"/>
</dbReference>
<feature type="transmembrane region" description="Helical" evidence="1">
    <location>
        <begin position="135"/>
        <end position="155"/>
    </location>
</feature>
<gene>
    <name evidence="2" type="ORF">C6V83_03705</name>
</gene>
<name>A0A2S0KCV9_9ACTN</name>
<protein>
    <submittedName>
        <fullName evidence="2">DUF3180 domain-containing protein</fullName>
    </submittedName>
</protein>
<dbReference type="AlphaFoldDB" id="A0A2S0KCV9"/>
<keyword evidence="1" id="KW-0472">Membrane</keyword>
<dbReference type="EMBL" id="CP027433">
    <property type="protein sequence ID" value="AVL99524.1"/>
    <property type="molecule type" value="Genomic_DNA"/>
</dbReference>
<evidence type="ECO:0000256" key="1">
    <source>
        <dbReference type="SAM" id="Phobius"/>
    </source>
</evidence>
<proteinExistence type="predicted"/>
<sequence length="177" mass="18663">MTRPDRLPPLPDDDEHKLGPTRVRDLLAIAVVAGLLLWIVARYHYGLFPSLPWPAGLTLYVLAALEVLIAFMVRSRVANGKVGPAEGQLHPINVARSVALAKASSILGAIALGGWAGLLVFLLPRRELDVAVADLPAAVVGAVGGLLLVGAALWLEYCCRAPDDPDAETPDTSPNPA</sequence>
<reference evidence="2 3" key="1">
    <citation type="submission" date="2018-03" db="EMBL/GenBank/DDBJ databases">
        <title>Characteristics and genome of n-alkane degrading marine bacteria Gordonia iterans isolated from crude oil contaminated in Tae-an, South Korea.</title>
        <authorList>
            <person name="Lee S.-S."/>
            <person name="Kim H."/>
        </authorList>
    </citation>
    <scope>NUCLEOTIDE SEQUENCE [LARGE SCALE GENOMIC DNA]</scope>
    <source>
        <strain evidence="2 3">Co17</strain>
    </source>
</reference>
<dbReference type="Proteomes" id="UP000239814">
    <property type="component" value="Chromosome"/>
</dbReference>
<dbReference type="OrthoDB" id="3825558at2"/>
<keyword evidence="1" id="KW-0812">Transmembrane</keyword>
<evidence type="ECO:0000313" key="3">
    <source>
        <dbReference type="Proteomes" id="UP000239814"/>
    </source>
</evidence>
<keyword evidence="3" id="KW-1185">Reference proteome</keyword>
<dbReference type="KEGG" id="git:C6V83_03705"/>